<evidence type="ECO:0000256" key="1">
    <source>
        <dbReference type="ARBA" id="ARBA00005384"/>
    </source>
</evidence>
<accession>A0ABN2W119</accession>
<dbReference type="PROSITE" id="PS50949">
    <property type="entry name" value="HTH_GNTR"/>
    <property type="match status" value="1"/>
</dbReference>
<feature type="domain" description="HTH gntR-type" evidence="6">
    <location>
        <begin position="31"/>
        <end position="99"/>
    </location>
</feature>
<evidence type="ECO:0000259" key="6">
    <source>
        <dbReference type="PROSITE" id="PS50949"/>
    </source>
</evidence>
<keyword evidence="5" id="KW-0804">Transcription</keyword>
<evidence type="ECO:0000256" key="3">
    <source>
        <dbReference type="ARBA" id="ARBA00023015"/>
    </source>
</evidence>
<keyword evidence="8" id="KW-1185">Reference proteome</keyword>
<dbReference type="Gene3D" id="3.40.640.10">
    <property type="entry name" value="Type I PLP-dependent aspartate aminotransferase-like (Major domain)"/>
    <property type="match status" value="1"/>
</dbReference>
<dbReference type="SUPFAM" id="SSF46785">
    <property type="entry name" value="Winged helix' DNA-binding domain"/>
    <property type="match status" value="1"/>
</dbReference>
<evidence type="ECO:0000256" key="5">
    <source>
        <dbReference type="ARBA" id="ARBA00023163"/>
    </source>
</evidence>
<dbReference type="SMART" id="SM00345">
    <property type="entry name" value="HTH_GNTR"/>
    <property type="match status" value="1"/>
</dbReference>
<evidence type="ECO:0000256" key="2">
    <source>
        <dbReference type="ARBA" id="ARBA00022898"/>
    </source>
</evidence>
<organism evidence="7 8">
    <name type="scientific">Streptomyces albiaxialis</name>
    <dbReference type="NCBI Taxonomy" id="329523"/>
    <lineage>
        <taxon>Bacteria</taxon>
        <taxon>Bacillati</taxon>
        <taxon>Actinomycetota</taxon>
        <taxon>Actinomycetes</taxon>
        <taxon>Kitasatosporales</taxon>
        <taxon>Streptomycetaceae</taxon>
        <taxon>Streptomyces</taxon>
    </lineage>
</organism>
<keyword evidence="2" id="KW-0663">Pyridoxal phosphate</keyword>
<comment type="caution">
    <text evidence="7">The sequence shown here is derived from an EMBL/GenBank/DDBJ whole genome shotgun (WGS) entry which is preliminary data.</text>
</comment>
<dbReference type="Pfam" id="PF00155">
    <property type="entry name" value="Aminotran_1_2"/>
    <property type="match status" value="1"/>
</dbReference>
<evidence type="ECO:0000313" key="7">
    <source>
        <dbReference type="EMBL" id="GAA2079277.1"/>
    </source>
</evidence>
<dbReference type="CDD" id="cd00609">
    <property type="entry name" value="AAT_like"/>
    <property type="match status" value="1"/>
</dbReference>
<dbReference type="PRINTS" id="PR00035">
    <property type="entry name" value="HTHGNTR"/>
</dbReference>
<protein>
    <submittedName>
        <fullName evidence="7">PLP-dependent aminotransferase family protein</fullName>
    </submittedName>
</protein>
<reference evidence="7 8" key="1">
    <citation type="journal article" date="2019" name="Int. J. Syst. Evol. Microbiol.">
        <title>The Global Catalogue of Microorganisms (GCM) 10K type strain sequencing project: providing services to taxonomists for standard genome sequencing and annotation.</title>
        <authorList>
            <consortium name="The Broad Institute Genomics Platform"/>
            <consortium name="The Broad Institute Genome Sequencing Center for Infectious Disease"/>
            <person name="Wu L."/>
            <person name="Ma J."/>
        </authorList>
    </citation>
    <scope>NUCLEOTIDE SEQUENCE [LARGE SCALE GENOMIC DNA]</scope>
    <source>
        <strain evidence="7 8">JCM 15478</strain>
    </source>
</reference>
<dbReference type="GO" id="GO:0008483">
    <property type="term" value="F:transaminase activity"/>
    <property type="evidence" value="ECO:0007669"/>
    <property type="project" value="UniProtKB-KW"/>
</dbReference>
<dbReference type="InterPro" id="IPR036388">
    <property type="entry name" value="WH-like_DNA-bd_sf"/>
</dbReference>
<gene>
    <name evidence="7" type="ORF">GCM10009801_36730</name>
</gene>
<evidence type="ECO:0000256" key="4">
    <source>
        <dbReference type="ARBA" id="ARBA00023125"/>
    </source>
</evidence>
<sequence length="492" mass="52640">MAEMRMVHSVDRTAVGAETLARLVSRTAGTHPGYRALARGVRTLLLDGRVPLRTRLPAERELAGALGVSRATVTAAYDLLREGGYALSRRGAGTWTALPQGGRPANVASFPADDCTLDLAIAAPGAPESELLDAYADAGRALPRYASAPGYHPYGLPELRAAVAERFTRRGLATRPEQILITTGAQQALSLALSLLGRPGDRVLVENPSYPNALDALRRAGLRTVPVPVTDCGWDTELITSALRQSAPRAAYLVPDFQNPTGALMPHEDRVRIAETARDTGTWLVIDETVSDIALDVPAPPPFASAVPPGTGEQLVTVGSLSKTHWGGLRVGWIRTGCSQLVTELATARVPADMANPVIDQLVGLGLLERETEVLRRRLPALRAQRDALTAALSRHLPEWRWRTPPGGLSLWVDLGRPVASALARAALRQGVRIEGGARFGVDPGTHEHRLRIPFTLRPEDIEEAAARLATAFAGGLTDDETPGPGRRPWVA</sequence>
<dbReference type="Gene3D" id="3.90.1150.10">
    <property type="entry name" value="Aspartate Aminotransferase, domain 1"/>
    <property type="match status" value="1"/>
</dbReference>
<dbReference type="PANTHER" id="PTHR46577:SF1">
    <property type="entry name" value="HTH-TYPE TRANSCRIPTIONAL REGULATORY PROTEIN GABR"/>
    <property type="match status" value="1"/>
</dbReference>
<dbReference type="EMBL" id="BAAAPE010000009">
    <property type="protein sequence ID" value="GAA2079277.1"/>
    <property type="molecule type" value="Genomic_DNA"/>
</dbReference>
<name>A0ABN2W119_9ACTN</name>
<keyword evidence="4" id="KW-0238">DNA-binding</keyword>
<evidence type="ECO:0000313" key="8">
    <source>
        <dbReference type="Proteomes" id="UP001500016"/>
    </source>
</evidence>
<keyword evidence="7" id="KW-0808">Transferase</keyword>
<dbReference type="CDD" id="cd07377">
    <property type="entry name" value="WHTH_GntR"/>
    <property type="match status" value="1"/>
</dbReference>
<dbReference type="InterPro" id="IPR000524">
    <property type="entry name" value="Tscrpt_reg_HTH_GntR"/>
</dbReference>
<keyword evidence="3" id="KW-0805">Transcription regulation</keyword>
<dbReference type="InterPro" id="IPR036390">
    <property type="entry name" value="WH_DNA-bd_sf"/>
</dbReference>
<dbReference type="PANTHER" id="PTHR46577">
    <property type="entry name" value="HTH-TYPE TRANSCRIPTIONAL REGULATORY PROTEIN GABR"/>
    <property type="match status" value="1"/>
</dbReference>
<dbReference type="Pfam" id="PF00392">
    <property type="entry name" value="GntR"/>
    <property type="match status" value="1"/>
</dbReference>
<dbReference type="Proteomes" id="UP001500016">
    <property type="component" value="Unassembled WGS sequence"/>
</dbReference>
<dbReference type="InterPro" id="IPR015422">
    <property type="entry name" value="PyrdxlP-dep_Trfase_small"/>
</dbReference>
<dbReference type="Gene3D" id="1.10.10.10">
    <property type="entry name" value="Winged helix-like DNA-binding domain superfamily/Winged helix DNA-binding domain"/>
    <property type="match status" value="1"/>
</dbReference>
<comment type="similarity">
    <text evidence="1">In the C-terminal section; belongs to the class-I pyridoxal-phosphate-dependent aminotransferase family.</text>
</comment>
<dbReference type="RefSeq" id="WP_344529414.1">
    <property type="nucleotide sequence ID" value="NZ_BAAAPE010000009.1"/>
</dbReference>
<dbReference type="InterPro" id="IPR051446">
    <property type="entry name" value="HTH_trans_reg/aminotransferase"/>
</dbReference>
<dbReference type="InterPro" id="IPR004839">
    <property type="entry name" value="Aminotransferase_I/II_large"/>
</dbReference>
<proteinExistence type="inferred from homology"/>
<dbReference type="InterPro" id="IPR015424">
    <property type="entry name" value="PyrdxlP-dep_Trfase"/>
</dbReference>
<dbReference type="InterPro" id="IPR015421">
    <property type="entry name" value="PyrdxlP-dep_Trfase_major"/>
</dbReference>
<dbReference type="SUPFAM" id="SSF53383">
    <property type="entry name" value="PLP-dependent transferases"/>
    <property type="match status" value="1"/>
</dbReference>
<keyword evidence="7" id="KW-0032">Aminotransferase</keyword>